<organism evidence="4">
    <name type="scientific">Blastobotrys adeninivorans</name>
    <name type="common">Yeast</name>
    <name type="synonym">Arxula adeninivorans</name>
    <dbReference type="NCBI Taxonomy" id="409370"/>
    <lineage>
        <taxon>Eukaryota</taxon>
        <taxon>Fungi</taxon>
        <taxon>Dikarya</taxon>
        <taxon>Ascomycota</taxon>
        <taxon>Saccharomycotina</taxon>
        <taxon>Dipodascomycetes</taxon>
        <taxon>Dipodascales</taxon>
        <taxon>Trichomonascaceae</taxon>
        <taxon>Blastobotrys</taxon>
    </lineage>
</organism>
<dbReference type="GO" id="GO:0005634">
    <property type="term" value="C:nucleus"/>
    <property type="evidence" value="ECO:0007669"/>
    <property type="project" value="TreeGrafter"/>
</dbReference>
<reference evidence="4" key="2">
    <citation type="submission" date="2014-06" db="EMBL/GenBank/DDBJ databases">
        <title>The complete genome of Blastobotrys (Arxula) adeninivorans LS3 - a yeast of biotechnological interest.</title>
        <authorList>
            <person name="Kunze G."/>
            <person name="Gaillardin C."/>
            <person name="Czernicka M."/>
            <person name="Durrens P."/>
            <person name="Martin T."/>
            <person name="Boer E."/>
            <person name="Gabaldon T."/>
            <person name="Cruz J."/>
            <person name="Talla E."/>
            <person name="Marck C."/>
            <person name="Goffeau A."/>
            <person name="Barbe V."/>
            <person name="Baret P."/>
            <person name="Baronian K."/>
            <person name="Beier S."/>
            <person name="Bleykasten C."/>
            <person name="Bode R."/>
            <person name="Casaregola S."/>
            <person name="Despons L."/>
            <person name="Fairhead C."/>
            <person name="Giersberg M."/>
            <person name="Gierski P."/>
            <person name="Hahnel U."/>
            <person name="Hartmann A."/>
            <person name="Jankowska D."/>
            <person name="Jubin C."/>
            <person name="Jung P."/>
            <person name="Lafontaine I."/>
            <person name="Leh-Louis V."/>
            <person name="Lemaire M."/>
            <person name="Marcet-Houben M."/>
            <person name="Mascher M."/>
            <person name="Morel G."/>
            <person name="Richard G.-F."/>
            <person name="Riechen J."/>
            <person name="Sacerdot C."/>
            <person name="Sarkar A."/>
            <person name="Savel G."/>
            <person name="Schacherer J."/>
            <person name="Sherman D."/>
            <person name="Straub M.-L."/>
            <person name="Stein N."/>
            <person name="Thierry A."/>
            <person name="Trautwein-Schult A."/>
            <person name="Westhof E."/>
            <person name="Worch S."/>
            <person name="Dujon B."/>
            <person name="Souciet J.-L."/>
            <person name="Wincker P."/>
            <person name="Scholz U."/>
            <person name="Neuveglise N."/>
        </authorList>
    </citation>
    <scope>NUCLEOTIDE SEQUENCE</scope>
    <source>
        <strain evidence="4">LS3</strain>
    </source>
</reference>
<keyword evidence="1" id="KW-0378">Hydrolase</keyword>
<dbReference type="InterPro" id="IPR005645">
    <property type="entry name" value="FSH-like_dom"/>
</dbReference>
<dbReference type="Gene3D" id="3.40.50.1820">
    <property type="entry name" value="alpha/beta hydrolase"/>
    <property type="match status" value="1"/>
</dbReference>
<feature type="region of interest" description="Disordered" evidence="2">
    <location>
        <begin position="218"/>
        <end position="250"/>
    </location>
</feature>
<sequence length="258" mass="27957">MSTKKILCLHGFVQNGPLFARKSSGVRKALKKLGYETIFLTAPVKLELADLPFDVDSLGGSKDSSESMRSWWPNNVSSPEYYKLDYAFEAIKESIVSDGPYDGVLGFSQGAGLAGILCQTMHDLHESQPPLKFGIFYSGFRAAPEQHQHFYKTPISVPSIHIMGSLDTVVSEERTMALFNACSEETRTMVVHPGGHFVPNGKDMVTKVISWLSNVDGSAPETTNGTVTNSTNSNGNGNGNGNGNAIESWDEFDKIGAA</sequence>
<dbReference type="InterPro" id="IPR050593">
    <property type="entry name" value="LovG"/>
</dbReference>
<name>A0A060T9D6_BLAAD</name>
<gene>
    <name evidence="4" type="ORF">GNLVRS02_ARAD1C37290g</name>
</gene>
<dbReference type="SUPFAM" id="SSF53474">
    <property type="entry name" value="alpha/beta-Hydrolases"/>
    <property type="match status" value="1"/>
</dbReference>
<feature type="compositionally biased region" description="Low complexity" evidence="2">
    <location>
        <begin position="222"/>
        <end position="235"/>
    </location>
</feature>
<dbReference type="PANTHER" id="PTHR48070:SF6">
    <property type="entry name" value="ESTERASE OVCA2"/>
    <property type="match status" value="1"/>
</dbReference>
<dbReference type="PhylomeDB" id="A0A060T9D6"/>
<dbReference type="AlphaFoldDB" id="A0A060T9D6"/>
<dbReference type="InterPro" id="IPR029058">
    <property type="entry name" value="AB_hydrolase_fold"/>
</dbReference>
<dbReference type="GO" id="GO:0016787">
    <property type="term" value="F:hydrolase activity"/>
    <property type="evidence" value="ECO:0007669"/>
    <property type="project" value="UniProtKB-KW"/>
</dbReference>
<dbReference type="GO" id="GO:0005737">
    <property type="term" value="C:cytoplasm"/>
    <property type="evidence" value="ECO:0007669"/>
    <property type="project" value="TreeGrafter"/>
</dbReference>
<evidence type="ECO:0000259" key="3">
    <source>
        <dbReference type="Pfam" id="PF03959"/>
    </source>
</evidence>
<evidence type="ECO:0000313" key="4">
    <source>
        <dbReference type="EMBL" id="CDP35512.1"/>
    </source>
</evidence>
<accession>A0A060T9D6</accession>
<evidence type="ECO:0000256" key="1">
    <source>
        <dbReference type="ARBA" id="ARBA00022801"/>
    </source>
</evidence>
<evidence type="ECO:0000256" key="2">
    <source>
        <dbReference type="SAM" id="MobiDB-lite"/>
    </source>
</evidence>
<reference evidence="4" key="1">
    <citation type="submission" date="2014-02" db="EMBL/GenBank/DDBJ databases">
        <authorList>
            <person name="Genoscope - CEA"/>
        </authorList>
    </citation>
    <scope>NUCLEOTIDE SEQUENCE</scope>
    <source>
        <strain evidence="4">LS3</strain>
    </source>
</reference>
<proteinExistence type="predicted"/>
<dbReference type="Pfam" id="PF03959">
    <property type="entry name" value="FSH1"/>
    <property type="match status" value="1"/>
</dbReference>
<feature type="domain" description="Serine hydrolase" evidence="3">
    <location>
        <begin position="2"/>
        <end position="207"/>
    </location>
</feature>
<dbReference type="EMBL" id="HG937693">
    <property type="protein sequence ID" value="CDP35512.1"/>
    <property type="molecule type" value="Genomic_DNA"/>
</dbReference>
<protein>
    <submittedName>
        <fullName evidence="4">ARAD1C37290p</fullName>
    </submittedName>
</protein>
<dbReference type="PANTHER" id="PTHR48070">
    <property type="entry name" value="ESTERASE OVCA2"/>
    <property type="match status" value="1"/>
</dbReference>